<accession>A0A1I5XA69</accession>
<sequence length="211" mass="22383">MTRAHAAGPAYRGSRQLADLVLAAVHLDDPDPPAIRDRDALAAVLAVSLLAEQVLDGTIAATRDKLVWLQEPVAGPPRDAVLRALLRHGLPAPIAAVVDELARDSAETVWQRLVAQGVAQRARSRLRHGPGYAFTVLAARQWPRALLSSAPHRPGIPAHSAAPLAVALWRVLRALGLATFSLPAGSRAWLEAADPPPGIEPLLRSLPAPRA</sequence>
<evidence type="ECO:0000313" key="2">
    <source>
        <dbReference type="Proteomes" id="UP000199137"/>
    </source>
</evidence>
<dbReference type="GO" id="GO:0070273">
    <property type="term" value="F:phosphatidylinositol-4-phosphate binding"/>
    <property type="evidence" value="ECO:0007669"/>
    <property type="project" value="InterPro"/>
</dbReference>
<dbReference type="Proteomes" id="UP000199137">
    <property type="component" value="Unassembled WGS sequence"/>
</dbReference>
<organism evidence="1 2">
    <name type="scientific">Amycolatopsis rubida</name>
    <dbReference type="NCBI Taxonomy" id="112413"/>
    <lineage>
        <taxon>Bacteria</taxon>
        <taxon>Bacillati</taxon>
        <taxon>Actinomycetota</taxon>
        <taxon>Actinomycetes</taxon>
        <taxon>Pseudonocardiales</taxon>
        <taxon>Pseudonocardiaceae</taxon>
        <taxon>Amycolatopsis</taxon>
    </lineage>
</organism>
<reference evidence="1 2" key="1">
    <citation type="submission" date="2016-10" db="EMBL/GenBank/DDBJ databases">
        <authorList>
            <person name="de Groot N.N."/>
        </authorList>
    </citation>
    <scope>NUCLEOTIDE SEQUENCE [LARGE SCALE GENOMIC DNA]</scope>
    <source>
        <strain evidence="1 2">DSM 44637</strain>
    </source>
</reference>
<dbReference type="RefSeq" id="WP_093575672.1">
    <property type="nucleotide sequence ID" value="NZ_FOWC01000010.1"/>
</dbReference>
<evidence type="ECO:0000313" key="1">
    <source>
        <dbReference type="EMBL" id="SFQ28873.1"/>
    </source>
</evidence>
<dbReference type="AlphaFoldDB" id="A0A1I5XA69"/>
<proteinExistence type="predicted"/>
<gene>
    <name evidence="1" type="ORF">SAMN05421854_110120</name>
</gene>
<dbReference type="EMBL" id="FOWC01000010">
    <property type="protein sequence ID" value="SFQ28873.1"/>
    <property type="molecule type" value="Genomic_DNA"/>
</dbReference>
<protein>
    <submittedName>
        <fullName evidence="1">Golgi phosphoprotein 3 (GPP34)</fullName>
    </submittedName>
</protein>
<dbReference type="Pfam" id="PF05719">
    <property type="entry name" value="GPP34"/>
    <property type="match status" value="1"/>
</dbReference>
<name>A0A1I5XA69_9PSEU</name>
<dbReference type="STRING" id="112413.SAMN05421854_110120"/>
<dbReference type="InterPro" id="IPR008628">
    <property type="entry name" value="GPP34-like"/>
</dbReference>